<dbReference type="Proteomes" id="UP000295506">
    <property type="component" value="Unassembled WGS sequence"/>
</dbReference>
<organism evidence="3 5">
    <name type="scientific">Pseudodesulfovibrio indicus</name>
    <dbReference type="NCBI Taxonomy" id="1716143"/>
    <lineage>
        <taxon>Bacteria</taxon>
        <taxon>Pseudomonadati</taxon>
        <taxon>Thermodesulfobacteriota</taxon>
        <taxon>Desulfovibrionia</taxon>
        <taxon>Desulfovibrionales</taxon>
        <taxon>Desulfovibrionaceae</taxon>
    </lineage>
</organism>
<dbReference type="Pfam" id="PF12697">
    <property type="entry name" value="Abhydrolase_6"/>
    <property type="match status" value="1"/>
</dbReference>
<gene>
    <name evidence="2" type="ORF">AWY79_00890</name>
    <name evidence="3" type="ORF">EDC59_11444</name>
</gene>
<feature type="domain" description="AB hydrolase-1" evidence="1">
    <location>
        <begin position="12"/>
        <end position="252"/>
    </location>
</feature>
<reference evidence="2 4" key="1">
    <citation type="journal article" date="2016" name="Front. Microbiol.">
        <title>Genome Sequence of the Piezophilic, Mesophilic Sulfate-Reducing Bacterium Desulfovibrio indicus J2T.</title>
        <authorList>
            <person name="Cao J."/>
            <person name="Maignien L."/>
            <person name="Shao Z."/>
            <person name="Alain K."/>
            <person name="Jebbar M."/>
        </authorList>
    </citation>
    <scope>NUCLEOTIDE SEQUENCE [LARGE SCALE GENOMIC DNA]</scope>
    <source>
        <strain evidence="2 4">J2</strain>
    </source>
</reference>
<evidence type="ECO:0000313" key="3">
    <source>
        <dbReference type="EMBL" id="TDT86279.1"/>
    </source>
</evidence>
<dbReference type="RefSeq" id="WP_066799186.1">
    <property type="nucleotide sequence ID" value="NZ_CP014206.1"/>
</dbReference>
<dbReference type="PANTHER" id="PTHR43798">
    <property type="entry name" value="MONOACYLGLYCEROL LIPASE"/>
    <property type="match status" value="1"/>
</dbReference>
<proteinExistence type="predicted"/>
<dbReference type="InterPro" id="IPR050266">
    <property type="entry name" value="AB_hydrolase_sf"/>
</dbReference>
<dbReference type="AlphaFoldDB" id="A0A140D993"/>
<evidence type="ECO:0000313" key="5">
    <source>
        <dbReference type="Proteomes" id="UP000295506"/>
    </source>
</evidence>
<name>A0A140D993_9BACT</name>
<evidence type="ECO:0000259" key="1">
    <source>
        <dbReference type="Pfam" id="PF12697"/>
    </source>
</evidence>
<dbReference type="SUPFAM" id="SSF53474">
    <property type="entry name" value="alpha/beta-Hydrolases"/>
    <property type="match status" value="1"/>
</dbReference>
<evidence type="ECO:0000313" key="4">
    <source>
        <dbReference type="Proteomes" id="UP000055611"/>
    </source>
</evidence>
<sequence length="263" mass="28336">MTDAYPGQYGTVFLVHGALSDARMWRDHQELLKDLGDIRAVTLPGFGPEENAETIEFGMNTHAERLAKVVGHPGISGPVHVVGWSYGADVVLNALAHLHGKIASVMVYEPGYPGCLGEEEMRDFGKDAGAMFGPVFTLADDGDLHGAVEALVNGSGNRLGYFASQPDAVRAVQLDNAHTLPGQLHQQETPDLDEAHLSKVEVPLTVAWGEASRPLFRIVSQAVARTVPGCRAVPIPRATHMLPVEDPRRFADLVREHLGGNKS</sequence>
<dbReference type="EMBL" id="SOBK01000014">
    <property type="protein sequence ID" value="TDT86279.1"/>
    <property type="molecule type" value="Genomic_DNA"/>
</dbReference>
<keyword evidence="4" id="KW-1185">Reference proteome</keyword>
<dbReference type="Proteomes" id="UP000055611">
    <property type="component" value="Chromosome"/>
</dbReference>
<accession>A0A140D993</accession>
<dbReference type="InterPro" id="IPR000073">
    <property type="entry name" value="AB_hydrolase_1"/>
</dbReference>
<dbReference type="KEGG" id="dej:AWY79_00890"/>
<dbReference type="EMBL" id="CP014206">
    <property type="protein sequence ID" value="AMK09760.1"/>
    <property type="molecule type" value="Genomic_DNA"/>
</dbReference>
<dbReference type="Gene3D" id="3.40.50.1820">
    <property type="entry name" value="alpha/beta hydrolase"/>
    <property type="match status" value="1"/>
</dbReference>
<reference evidence="3 5" key="2">
    <citation type="submission" date="2019-03" db="EMBL/GenBank/DDBJ databases">
        <title>Genomic Encyclopedia of Type Strains, Phase IV (KMG-IV): sequencing the most valuable type-strain genomes for metagenomic binning, comparative biology and taxonomic classification.</title>
        <authorList>
            <person name="Goeker M."/>
        </authorList>
    </citation>
    <scope>NUCLEOTIDE SEQUENCE [LARGE SCALE GENOMIC DNA]</scope>
    <source>
        <strain evidence="3 5">DSM 101483</strain>
    </source>
</reference>
<evidence type="ECO:0000313" key="2">
    <source>
        <dbReference type="EMBL" id="AMK09760.1"/>
    </source>
</evidence>
<dbReference type="OrthoDB" id="9780765at2"/>
<dbReference type="InterPro" id="IPR029058">
    <property type="entry name" value="AB_hydrolase_fold"/>
</dbReference>
<protein>
    <submittedName>
        <fullName evidence="3">Pimeloyl-ACP methyl ester carboxylesterase</fullName>
    </submittedName>
</protein>